<dbReference type="EMBL" id="OOIL02005153">
    <property type="protein sequence ID" value="VFQ94070.1"/>
    <property type="molecule type" value="Genomic_DNA"/>
</dbReference>
<proteinExistence type="predicted"/>
<protein>
    <recommendedName>
        <fullName evidence="2">UBA domain-containing protein</fullName>
    </recommendedName>
</protein>
<dbReference type="PANTHER" id="PTHR35294">
    <property type="entry name" value="UBIQUITIN-ASSOCIATED/TRANSLATION ELONGATION FACTOR EF1B PROTEIN"/>
    <property type="match status" value="1"/>
</dbReference>
<keyword evidence="4" id="KW-1185">Reference proteome</keyword>
<dbReference type="InterPro" id="IPR009060">
    <property type="entry name" value="UBA-like_sf"/>
</dbReference>
<evidence type="ECO:0000313" key="3">
    <source>
        <dbReference type="EMBL" id="VFQ94070.1"/>
    </source>
</evidence>
<dbReference type="InterPro" id="IPR015940">
    <property type="entry name" value="UBA"/>
</dbReference>
<dbReference type="AlphaFoldDB" id="A0A484MZ59"/>
<feature type="domain" description="UBA" evidence="2">
    <location>
        <begin position="147"/>
        <end position="199"/>
    </location>
</feature>
<sequence length="664" mass="72131">MSPVSRSKSKDKKSGKEPSKTPSKSLSHANNSGGIPASGYNPILGTFHALDSAPGSSASSLHANGRFKNIDETDDQSSNSLGTGGEYDTVSNNGSWSGESEDPKEKISHPLPPKQETVPGADNDKREKIRQKNERKHQRQKERRAQELHEKCSGYLMSRKLEALAQQLVSMGFSSERATMALILNEGRVEQSVAWLFEEGQEADNTKHKEHNIDGGGNLKIDISEELSRISEIESRYKCSKQEVERAVVACEGDLEKAEESLRAQKQETTTNVQSKPEETVGNCKLPTSTSHHNSVSLSAKLIPSTSVQMKRDEKIPNSSMDPVSKNIQQSLKGVQLKTDWAKPPQATMTSADKRWSGAAIPNPSAFNNSFPSQVSPSPVMTTEARYIAVGNELKNLQLGSIKEPVIVMQRPQQSMNAKQVVPPSTFMSSSPPGGTAARGGWYLHGAEPMKPDRMVTHASGLRNVSTDSFIANQILHNQHPFLPHQFQLHQQQNALSNGGQHEPPGTSSSRVNTVWCRTGSTSQHQGVAAASSLGLFSGLGNHGPLGPSPHVDWNSGFSMPHLDYNTIDWSLDSNSSSSVPGGLWPKMNQPMPNNYRNHTFTSRAAMGPILSDGISIPTRLQEGMMGSAVETSAGGGGSREWTSPFEEKDLFSLPRQFVSSPSL</sequence>
<feature type="region of interest" description="Disordered" evidence="1">
    <location>
        <begin position="1"/>
        <end position="150"/>
    </location>
</feature>
<organism evidence="3 4">
    <name type="scientific">Cuscuta campestris</name>
    <dbReference type="NCBI Taxonomy" id="132261"/>
    <lineage>
        <taxon>Eukaryota</taxon>
        <taxon>Viridiplantae</taxon>
        <taxon>Streptophyta</taxon>
        <taxon>Embryophyta</taxon>
        <taxon>Tracheophyta</taxon>
        <taxon>Spermatophyta</taxon>
        <taxon>Magnoliopsida</taxon>
        <taxon>eudicotyledons</taxon>
        <taxon>Gunneridae</taxon>
        <taxon>Pentapetalae</taxon>
        <taxon>asterids</taxon>
        <taxon>lamiids</taxon>
        <taxon>Solanales</taxon>
        <taxon>Convolvulaceae</taxon>
        <taxon>Cuscuteae</taxon>
        <taxon>Cuscuta</taxon>
        <taxon>Cuscuta subgen. Grammica</taxon>
        <taxon>Cuscuta sect. Cleistogrammica</taxon>
    </lineage>
</organism>
<name>A0A484MZ59_9ASTE</name>
<feature type="compositionally biased region" description="Polar residues" evidence="1">
    <location>
        <begin position="286"/>
        <end position="295"/>
    </location>
</feature>
<dbReference type="Pfam" id="PF22562">
    <property type="entry name" value="UBA_7"/>
    <property type="match status" value="1"/>
</dbReference>
<feature type="region of interest" description="Disordered" evidence="1">
    <location>
        <begin position="262"/>
        <end position="295"/>
    </location>
</feature>
<gene>
    <name evidence="3" type="ORF">CCAM_LOCUS35846</name>
</gene>
<feature type="compositionally biased region" description="Polar residues" evidence="1">
    <location>
        <begin position="21"/>
        <end position="33"/>
    </location>
</feature>
<dbReference type="PROSITE" id="PS50030">
    <property type="entry name" value="UBA"/>
    <property type="match status" value="1"/>
</dbReference>
<dbReference type="Gene3D" id="1.10.8.10">
    <property type="entry name" value="DNA helicase RuvA subunit, C-terminal domain"/>
    <property type="match status" value="1"/>
</dbReference>
<dbReference type="Proteomes" id="UP000595140">
    <property type="component" value="Unassembled WGS sequence"/>
</dbReference>
<dbReference type="SUPFAM" id="SSF46934">
    <property type="entry name" value="UBA-like"/>
    <property type="match status" value="1"/>
</dbReference>
<accession>A0A484MZ59</accession>
<evidence type="ECO:0000259" key="2">
    <source>
        <dbReference type="PROSITE" id="PS50030"/>
    </source>
</evidence>
<evidence type="ECO:0000256" key="1">
    <source>
        <dbReference type="SAM" id="MobiDB-lite"/>
    </source>
</evidence>
<feature type="compositionally biased region" description="Basic residues" evidence="1">
    <location>
        <begin position="133"/>
        <end position="142"/>
    </location>
</feature>
<evidence type="ECO:0000313" key="4">
    <source>
        <dbReference type="Proteomes" id="UP000595140"/>
    </source>
</evidence>
<feature type="compositionally biased region" description="Basic and acidic residues" evidence="1">
    <location>
        <begin position="122"/>
        <end position="132"/>
    </location>
</feature>
<dbReference type="PANTHER" id="PTHR35294:SF1">
    <property type="entry name" value="OS05G0409000 PROTEIN"/>
    <property type="match status" value="1"/>
</dbReference>
<feature type="compositionally biased region" description="Polar residues" evidence="1">
    <location>
        <begin position="89"/>
        <end position="98"/>
    </location>
</feature>
<dbReference type="OrthoDB" id="515654at2759"/>
<reference evidence="3 4" key="1">
    <citation type="submission" date="2018-04" db="EMBL/GenBank/DDBJ databases">
        <authorList>
            <person name="Vogel A."/>
        </authorList>
    </citation>
    <scope>NUCLEOTIDE SEQUENCE [LARGE SCALE GENOMIC DNA]</scope>
</reference>